<feature type="transmembrane region" description="Helical" evidence="6">
    <location>
        <begin position="282"/>
        <end position="302"/>
    </location>
</feature>
<dbReference type="InterPro" id="IPR050545">
    <property type="entry name" value="Mycobact_MmpL"/>
</dbReference>
<dbReference type="SUPFAM" id="SSF82866">
    <property type="entry name" value="Multidrug efflux transporter AcrB transmembrane domain"/>
    <property type="match status" value="2"/>
</dbReference>
<dbReference type="GO" id="GO:0005886">
    <property type="term" value="C:plasma membrane"/>
    <property type="evidence" value="ECO:0007669"/>
    <property type="project" value="UniProtKB-SubCell"/>
</dbReference>
<feature type="transmembrane region" description="Helical" evidence="6">
    <location>
        <begin position="741"/>
        <end position="763"/>
    </location>
</feature>
<feature type="transmembrane region" description="Helical" evidence="6">
    <location>
        <begin position="641"/>
        <end position="663"/>
    </location>
</feature>
<sequence>MSRLIDRFTAWVFRHRTVLVVVFLALTGVMGWLALHVRVDASFDKSLPSDHPYIRTFKKYQADFGGANRVLIALFAKDGTIFTAPFMKELKQATDDVFFIHGVDRSHVQSLFTPNVRYVEVVEDGFAGGTVVPEDFQPTAAGLAKVRANVIKSGMVGQIVANDFSGAMISAQLLEIDPKTGEKLDTLKVADALEALRRRIERDSGGQVHVAIIGFAKVMGDIATAARNVLIFFAVSIAVTFLLVWTFAGRWKLAAAPVVVSLVAVIWQIGGLTAMGFGIDPLSILVPFLIFAIGVSHGVQMIRAFRTEVFAGNDGPTAASRSFAQLLIPGGVALLADTFGFLTILEIRIPAIREMAISASFGVAIVIVTNLFLLPILLSYLKLPPAYAAWVASRRQRTDRIWARIANEMKPGPSLLLIAFSAALGLWGWTKSEDVRIGDLHAGVPELRTDSRYNRDSALIASKFSIGVDILSVIVQASPNACVDYGVMSLIDTFDGDMRAVPGVESVVSLASVAKIINAGWNEGSLKWRVIPHNQQALAQCVSAVDTSTGLINADGSVMPVMIFLANHKAETLQAVTDAVKSFNAEHPSTKAQFLLASGNAGVMAATNEIVAAAQFPILLWVFGAVTLLCLVTFRSVRATICIIVPLAIVSTLSYALMVYLKIGLKTSTLPVVALGVGIGVDYGIYLFARLKNSLRAGNYFEDAMYHAFKETGSAIVFTGLTLAIGVGTWLFSALKFQADMGILLMFMFLMNMAGAILLLPALARWLYRHHTSGAHDLTLRR</sequence>
<evidence type="ECO:0000256" key="6">
    <source>
        <dbReference type="SAM" id="Phobius"/>
    </source>
</evidence>
<comment type="subcellular location">
    <subcellularLocation>
        <location evidence="1">Cell membrane</location>
        <topology evidence="1">Multi-pass membrane protein</topology>
    </subcellularLocation>
</comment>
<comment type="caution">
    <text evidence="8">The sequence shown here is derived from an EMBL/GenBank/DDBJ whole genome shotgun (WGS) entry which is preliminary data.</text>
</comment>
<keyword evidence="3 6" id="KW-0812">Transmembrane</keyword>
<dbReference type="InterPro" id="IPR004869">
    <property type="entry name" value="MMPL_dom"/>
</dbReference>
<keyword evidence="5 6" id="KW-0472">Membrane</keyword>
<accession>A0A1J5TRM9</accession>
<dbReference type="PANTHER" id="PTHR33406">
    <property type="entry name" value="MEMBRANE PROTEIN MJ1562-RELATED"/>
    <property type="match status" value="1"/>
</dbReference>
<gene>
    <name evidence="8" type="ORF">GALL_13170</name>
</gene>
<protein>
    <submittedName>
        <fullName evidence="8">MMPL family protein</fullName>
    </submittedName>
</protein>
<evidence type="ECO:0000256" key="2">
    <source>
        <dbReference type="ARBA" id="ARBA00022475"/>
    </source>
</evidence>
<dbReference type="PANTHER" id="PTHR33406:SF10">
    <property type="entry name" value="SSD DOMAIN-CONTAINING PROTEIN"/>
    <property type="match status" value="1"/>
</dbReference>
<feature type="transmembrane region" description="Helical" evidence="6">
    <location>
        <begin position="229"/>
        <end position="248"/>
    </location>
</feature>
<feature type="transmembrane region" description="Helical" evidence="6">
    <location>
        <begin position="254"/>
        <end position="275"/>
    </location>
</feature>
<feature type="transmembrane region" description="Helical" evidence="6">
    <location>
        <begin position="322"/>
        <end position="345"/>
    </location>
</feature>
<dbReference type="Gene3D" id="1.20.1640.10">
    <property type="entry name" value="Multidrug efflux transporter AcrB transmembrane domain"/>
    <property type="match status" value="2"/>
</dbReference>
<feature type="transmembrane region" description="Helical" evidence="6">
    <location>
        <begin position="17"/>
        <end position="35"/>
    </location>
</feature>
<keyword evidence="4 6" id="KW-1133">Transmembrane helix</keyword>
<feature type="transmembrane region" description="Helical" evidence="6">
    <location>
        <begin position="669"/>
        <end position="689"/>
    </location>
</feature>
<dbReference type="AlphaFoldDB" id="A0A1J5TRM9"/>
<feature type="transmembrane region" description="Helical" evidence="6">
    <location>
        <begin position="715"/>
        <end position="735"/>
    </location>
</feature>
<evidence type="ECO:0000256" key="5">
    <source>
        <dbReference type="ARBA" id="ARBA00023136"/>
    </source>
</evidence>
<evidence type="ECO:0000256" key="3">
    <source>
        <dbReference type="ARBA" id="ARBA00022692"/>
    </source>
</evidence>
<name>A0A1J5TRM9_9ZZZZ</name>
<feature type="transmembrane region" description="Helical" evidence="6">
    <location>
        <begin position="618"/>
        <end position="634"/>
    </location>
</feature>
<evidence type="ECO:0000256" key="4">
    <source>
        <dbReference type="ARBA" id="ARBA00022989"/>
    </source>
</evidence>
<evidence type="ECO:0000259" key="7">
    <source>
        <dbReference type="PROSITE" id="PS50156"/>
    </source>
</evidence>
<dbReference type="InterPro" id="IPR000731">
    <property type="entry name" value="SSD"/>
</dbReference>
<feature type="domain" description="SSD" evidence="7">
    <location>
        <begin position="221"/>
        <end position="380"/>
    </location>
</feature>
<reference evidence="8" key="1">
    <citation type="submission" date="2016-10" db="EMBL/GenBank/DDBJ databases">
        <title>Sequence of Gallionella enrichment culture.</title>
        <authorList>
            <person name="Poehlein A."/>
            <person name="Muehling M."/>
            <person name="Daniel R."/>
        </authorList>
    </citation>
    <scope>NUCLEOTIDE SEQUENCE</scope>
</reference>
<proteinExistence type="predicted"/>
<organism evidence="8">
    <name type="scientific">mine drainage metagenome</name>
    <dbReference type="NCBI Taxonomy" id="410659"/>
    <lineage>
        <taxon>unclassified sequences</taxon>
        <taxon>metagenomes</taxon>
        <taxon>ecological metagenomes</taxon>
    </lineage>
</organism>
<evidence type="ECO:0000313" key="8">
    <source>
        <dbReference type="EMBL" id="OIR18973.1"/>
    </source>
</evidence>
<evidence type="ECO:0000256" key="1">
    <source>
        <dbReference type="ARBA" id="ARBA00004651"/>
    </source>
</evidence>
<dbReference type="EMBL" id="MLJW01000002">
    <property type="protein sequence ID" value="OIR18973.1"/>
    <property type="molecule type" value="Genomic_DNA"/>
</dbReference>
<keyword evidence="2" id="KW-1003">Cell membrane</keyword>
<dbReference type="Pfam" id="PF03176">
    <property type="entry name" value="MMPL"/>
    <property type="match status" value="2"/>
</dbReference>
<feature type="transmembrane region" description="Helical" evidence="6">
    <location>
        <begin position="357"/>
        <end position="381"/>
    </location>
</feature>
<dbReference type="PROSITE" id="PS50156">
    <property type="entry name" value="SSD"/>
    <property type="match status" value="1"/>
</dbReference>